<dbReference type="InterPro" id="IPR051204">
    <property type="entry name" value="ABC_transp_perm/SBD"/>
</dbReference>
<evidence type="ECO:0000256" key="1">
    <source>
        <dbReference type="ARBA" id="ARBA00004141"/>
    </source>
</evidence>
<proteinExistence type="inferred from homology"/>
<dbReference type="CDD" id="cd06261">
    <property type="entry name" value="TM_PBP2"/>
    <property type="match status" value="1"/>
</dbReference>
<evidence type="ECO:0000256" key="3">
    <source>
        <dbReference type="ARBA" id="ARBA00022692"/>
    </source>
</evidence>
<dbReference type="Proteomes" id="UP000621454">
    <property type="component" value="Unassembled WGS sequence"/>
</dbReference>
<gene>
    <name evidence="8" type="ORF">GCM10011489_28210</name>
</gene>
<accession>A0A916TBG9</accession>
<keyword evidence="9" id="KW-1185">Reference proteome</keyword>
<dbReference type="RefSeq" id="WP_188587223.1">
    <property type="nucleotide sequence ID" value="NZ_BMGC01000022.1"/>
</dbReference>
<dbReference type="Pfam" id="PF00528">
    <property type="entry name" value="BPD_transp_1"/>
    <property type="match status" value="1"/>
</dbReference>
<dbReference type="PANTHER" id="PTHR30177:SF4">
    <property type="entry name" value="OSMOPROTECTANT IMPORT PERMEASE PROTEIN OSMW"/>
    <property type="match status" value="1"/>
</dbReference>
<feature type="domain" description="ABC transmembrane type-1" evidence="7">
    <location>
        <begin position="17"/>
        <end position="203"/>
    </location>
</feature>
<dbReference type="GO" id="GO:0031460">
    <property type="term" value="P:glycine betaine transport"/>
    <property type="evidence" value="ECO:0007669"/>
    <property type="project" value="TreeGrafter"/>
</dbReference>
<feature type="transmembrane region" description="Helical" evidence="6">
    <location>
        <begin position="181"/>
        <end position="202"/>
    </location>
</feature>
<dbReference type="PANTHER" id="PTHR30177">
    <property type="entry name" value="GLYCINE BETAINE/L-PROLINE TRANSPORT SYSTEM PERMEASE PROTEIN PROW"/>
    <property type="match status" value="1"/>
</dbReference>
<feature type="transmembrane region" description="Helical" evidence="6">
    <location>
        <begin position="52"/>
        <end position="75"/>
    </location>
</feature>
<comment type="subcellular location">
    <subcellularLocation>
        <location evidence="6">Cell membrane</location>
        <topology evidence="6">Multi-pass membrane protein</topology>
    </subcellularLocation>
    <subcellularLocation>
        <location evidence="1">Membrane</location>
        <topology evidence="1">Multi-pass membrane protein</topology>
    </subcellularLocation>
</comment>
<evidence type="ECO:0000256" key="4">
    <source>
        <dbReference type="ARBA" id="ARBA00022989"/>
    </source>
</evidence>
<feature type="transmembrane region" description="Helical" evidence="6">
    <location>
        <begin position="20"/>
        <end position="40"/>
    </location>
</feature>
<dbReference type="PROSITE" id="PS50928">
    <property type="entry name" value="ABC_TM1"/>
    <property type="match status" value="1"/>
</dbReference>
<dbReference type="GO" id="GO:0005886">
    <property type="term" value="C:plasma membrane"/>
    <property type="evidence" value="ECO:0007669"/>
    <property type="project" value="UniProtKB-SubCell"/>
</dbReference>
<feature type="transmembrane region" description="Helical" evidence="6">
    <location>
        <begin position="134"/>
        <end position="161"/>
    </location>
</feature>
<reference evidence="8" key="1">
    <citation type="journal article" date="2014" name="Int. J. Syst. Evol. Microbiol.">
        <title>Complete genome sequence of Corynebacterium casei LMG S-19264T (=DSM 44701T), isolated from a smear-ripened cheese.</title>
        <authorList>
            <consortium name="US DOE Joint Genome Institute (JGI-PGF)"/>
            <person name="Walter F."/>
            <person name="Albersmeier A."/>
            <person name="Kalinowski J."/>
            <person name="Ruckert C."/>
        </authorList>
    </citation>
    <scope>NUCLEOTIDE SEQUENCE</scope>
    <source>
        <strain evidence="8">CGMCC 1.12827</strain>
    </source>
</reference>
<dbReference type="InterPro" id="IPR000515">
    <property type="entry name" value="MetI-like"/>
</dbReference>
<evidence type="ECO:0000256" key="5">
    <source>
        <dbReference type="ARBA" id="ARBA00023136"/>
    </source>
</evidence>
<evidence type="ECO:0000313" key="9">
    <source>
        <dbReference type="Proteomes" id="UP000621454"/>
    </source>
</evidence>
<evidence type="ECO:0000256" key="6">
    <source>
        <dbReference type="RuleBase" id="RU363032"/>
    </source>
</evidence>
<evidence type="ECO:0000313" key="8">
    <source>
        <dbReference type="EMBL" id="GGB38860.1"/>
    </source>
</evidence>
<protein>
    <submittedName>
        <fullName evidence="8">ABC transporter permease</fullName>
    </submittedName>
</protein>
<reference evidence="8" key="2">
    <citation type="submission" date="2020-09" db="EMBL/GenBank/DDBJ databases">
        <authorList>
            <person name="Sun Q."/>
            <person name="Zhou Y."/>
        </authorList>
    </citation>
    <scope>NUCLEOTIDE SEQUENCE</scope>
    <source>
        <strain evidence="8">CGMCC 1.12827</strain>
    </source>
</reference>
<comment type="similarity">
    <text evidence="6">Belongs to the binding-protein-dependent transport system permease family.</text>
</comment>
<dbReference type="InterPro" id="IPR035906">
    <property type="entry name" value="MetI-like_sf"/>
</dbReference>
<name>A0A916TBG9_9ACTN</name>
<dbReference type="GO" id="GO:0055085">
    <property type="term" value="P:transmembrane transport"/>
    <property type="evidence" value="ECO:0007669"/>
    <property type="project" value="InterPro"/>
</dbReference>
<keyword evidence="4 6" id="KW-1133">Transmembrane helix</keyword>
<dbReference type="SUPFAM" id="SSF161098">
    <property type="entry name" value="MetI-like"/>
    <property type="match status" value="1"/>
</dbReference>
<evidence type="ECO:0000259" key="7">
    <source>
        <dbReference type="PROSITE" id="PS50928"/>
    </source>
</evidence>
<sequence>MKWQWIADNWDQISDYGWAHLWLAVVPVIVGTVLSIPLGWIANRYRFTRGTLLVLGGVLYAIPSLPLFVVLPSILGTKILDPVNVEVALSIYALAIMLRSAADAFASVDRNDILSADAVGYGALRRFVTVELPLAGPVLLAGVRVVSVSTVSLVTVGSLIGVNSLGYFFIDGYQRDFPTEIWVGVIGTVLIALVLDAILVIIGRVTMPWAKRSPRVRARREAVAREAINT</sequence>
<dbReference type="Gene3D" id="1.10.3720.10">
    <property type="entry name" value="MetI-like"/>
    <property type="match status" value="1"/>
</dbReference>
<comment type="caution">
    <text evidence="8">The sequence shown here is derived from an EMBL/GenBank/DDBJ whole genome shotgun (WGS) entry which is preliminary data.</text>
</comment>
<dbReference type="EMBL" id="BMGC01000022">
    <property type="protein sequence ID" value="GGB38860.1"/>
    <property type="molecule type" value="Genomic_DNA"/>
</dbReference>
<feature type="transmembrane region" description="Helical" evidence="6">
    <location>
        <begin position="87"/>
        <end position="106"/>
    </location>
</feature>
<keyword evidence="2 6" id="KW-0813">Transport</keyword>
<evidence type="ECO:0000256" key="2">
    <source>
        <dbReference type="ARBA" id="ARBA00022448"/>
    </source>
</evidence>
<keyword evidence="3 6" id="KW-0812">Transmembrane</keyword>
<organism evidence="8 9">
    <name type="scientific">Gordonia jinhuaensis</name>
    <dbReference type="NCBI Taxonomy" id="1517702"/>
    <lineage>
        <taxon>Bacteria</taxon>
        <taxon>Bacillati</taxon>
        <taxon>Actinomycetota</taxon>
        <taxon>Actinomycetes</taxon>
        <taxon>Mycobacteriales</taxon>
        <taxon>Gordoniaceae</taxon>
        <taxon>Gordonia</taxon>
    </lineage>
</organism>
<dbReference type="AlphaFoldDB" id="A0A916TBG9"/>
<keyword evidence="5 6" id="KW-0472">Membrane</keyword>